<dbReference type="Proteomes" id="UP000231358">
    <property type="component" value="Unassembled WGS sequence"/>
</dbReference>
<dbReference type="InterPro" id="IPR051260">
    <property type="entry name" value="Diverse_substr_monoxygenases"/>
</dbReference>
<proteinExistence type="inferred from homology"/>
<evidence type="ECO:0000256" key="1">
    <source>
        <dbReference type="ARBA" id="ARBA00004123"/>
    </source>
</evidence>
<feature type="domain" description="C2H2-type" evidence="14">
    <location>
        <begin position="811"/>
        <end position="838"/>
    </location>
</feature>
<dbReference type="Gene3D" id="3.20.20.30">
    <property type="entry name" value="Luciferase-like domain"/>
    <property type="match status" value="1"/>
</dbReference>
<dbReference type="InterPro" id="IPR016215">
    <property type="entry name" value="NTA_MOA"/>
</dbReference>
<accession>A0A2G7G380</accession>
<keyword evidence="15" id="KW-0560">Oxidoreductase</keyword>
<comment type="subcellular location">
    <subcellularLocation>
        <location evidence="1">Nucleus</location>
    </subcellularLocation>
</comment>
<dbReference type="PROSITE" id="PS50157">
    <property type="entry name" value="ZINC_FINGER_C2H2_2"/>
    <property type="match status" value="2"/>
</dbReference>
<keyword evidence="16" id="KW-1185">Reference proteome</keyword>
<evidence type="ECO:0000313" key="15">
    <source>
        <dbReference type="EMBL" id="PIG87307.1"/>
    </source>
</evidence>
<dbReference type="PANTHER" id="PTHR30011">
    <property type="entry name" value="ALKANESULFONATE MONOOXYGENASE-RELATED"/>
    <property type="match status" value="1"/>
</dbReference>
<dbReference type="NCBIfam" id="TIGR03860">
    <property type="entry name" value="FMN_nitrolo"/>
    <property type="match status" value="1"/>
</dbReference>
<evidence type="ECO:0000256" key="7">
    <source>
        <dbReference type="ARBA" id="ARBA00023015"/>
    </source>
</evidence>
<comment type="similarity">
    <text evidence="2">Belongs to the krueppel C2H2-type zinc-finger protein family.</text>
</comment>
<dbReference type="InterPro" id="IPR013087">
    <property type="entry name" value="Znf_C2H2_type"/>
</dbReference>
<dbReference type="Pfam" id="PF00296">
    <property type="entry name" value="Bac_luciferase"/>
    <property type="match status" value="1"/>
</dbReference>
<evidence type="ECO:0000256" key="3">
    <source>
        <dbReference type="ARBA" id="ARBA00022723"/>
    </source>
</evidence>
<dbReference type="GO" id="GO:0008270">
    <property type="term" value="F:zinc ion binding"/>
    <property type="evidence" value="ECO:0007669"/>
    <property type="project" value="UniProtKB-KW"/>
</dbReference>
<comment type="caution">
    <text evidence="15">The sequence shown here is derived from an EMBL/GenBank/DDBJ whole genome shotgun (WGS) entry which is preliminary data.</text>
</comment>
<evidence type="ECO:0000256" key="4">
    <source>
        <dbReference type="ARBA" id="ARBA00022737"/>
    </source>
</evidence>
<gene>
    <name evidence="15" type="ORF">AARAC_010436</name>
</gene>
<evidence type="ECO:0000256" key="9">
    <source>
        <dbReference type="ARBA" id="ARBA00023163"/>
    </source>
</evidence>
<dbReference type="AlphaFoldDB" id="A0A2G7G380"/>
<dbReference type="STRING" id="656916.A0A2G7G380"/>
<dbReference type="Pfam" id="PF00096">
    <property type="entry name" value="zf-C2H2"/>
    <property type="match status" value="2"/>
</dbReference>
<comment type="similarity">
    <text evidence="11">Belongs to the NtaA/SnaA/DszA monooxygenase family.</text>
</comment>
<keyword evidence="9" id="KW-0804">Transcription</keyword>
<dbReference type="InterPro" id="IPR036236">
    <property type="entry name" value="Znf_C2H2_sf"/>
</dbReference>
<evidence type="ECO:0000256" key="11">
    <source>
        <dbReference type="ARBA" id="ARBA00033748"/>
    </source>
</evidence>
<evidence type="ECO:0000313" key="16">
    <source>
        <dbReference type="Proteomes" id="UP000231358"/>
    </source>
</evidence>
<dbReference type="SMART" id="SM00355">
    <property type="entry name" value="ZnF_C2H2"/>
    <property type="match status" value="2"/>
</dbReference>
<feature type="compositionally biased region" description="Pro residues" evidence="13">
    <location>
        <begin position="677"/>
        <end position="686"/>
    </location>
</feature>
<dbReference type="SUPFAM" id="SSF57667">
    <property type="entry name" value="beta-beta-alpha zinc fingers"/>
    <property type="match status" value="1"/>
</dbReference>
<sequence length="892" mass="96899">MGDISTQPGSSDANGTPKKHILLNAFDMSTVGHLSPGQWKNPADKSATKRSLTYWIELAKLLERGGINALFLADTYGGYDTYEGSLDECIRRAAQWPVTDPTIPISAMAAVTKNLAFGITASTSFEPPFLLAKRFSTLDHLTNGRIGWNIVTSWKKAAFKAIGLDTPIEHDERYRQADEYLRVVYKLWEGSWASDALSPNPETDTYIDPAKVRQINHKGKYFSLNTRHIVDPSPQRTPFLFQAGTSAAGSAFAATHAEAIFVSSHSPAVLRPKIENIRKLAAEQGRDPRSIKFFATFTPIIGRTDEEAQAKYEELQKYASVVGGLVLFSGWTGIDISRIPLDQDITAADSLEAHKVTSMLDAFTTTSEDVPKWTPRVVAQKAAIGAWGRLGYASRVKHLGGTNLENPHAIPVDSIQRPTRIESARIAEPRSSPLLDPPDIAGGLSGNRYWAIGGDTGYSAGTLTATLAHPPPLETADLYHPLGFSRDTTANLAALAVPPPGMGTALDALTAPQPLNTRRPAAQSLPSFELPPPNFHIGGAAPSDAARLDTVGRDASAHDHHGRDHRRGLCIPRSDLVLRLRLLAGPEFIYDCVRGTPPVLECGHESLPPARLLFPLGEPSPSKFGDLAPGTEAIPSQPYDMNHLPPFQQPLTSSMPGPNSQHHAMTHAMLTAQNALPNPPPAPPSLPSNDPYMTKSSSAPSYTGIQQMSNHTGAYAPYGQTSLAIHPPGRVASNPPPHHLNYQRQPWPSYSLPAMNGPVMTNMHNPNGQMSLVGNLQPGLFTSGQLAMQQMYGGHPSHAGHPPGPTNDRPFKCDQCPQSFNRNHDLKRHKRIHLSVKPFPCHHCDKSFSRKDALKRHILVKGCGKDVSDTIAKQESESVKQEDKDLDHGLSV</sequence>
<dbReference type="SUPFAM" id="SSF51679">
    <property type="entry name" value="Bacterial luciferase-like"/>
    <property type="match status" value="1"/>
</dbReference>
<dbReference type="EMBL" id="NEXV01000166">
    <property type="protein sequence ID" value="PIG87307.1"/>
    <property type="molecule type" value="Genomic_DNA"/>
</dbReference>
<keyword evidence="3" id="KW-0479">Metal-binding</keyword>
<evidence type="ECO:0000259" key="14">
    <source>
        <dbReference type="PROSITE" id="PS50157"/>
    </source>
</evidence>
<keyword evidence="7" id="KW-0805">Transcription regulation</keyword>
<dbReference type="GO" id="GO:0016705">
    <property type="term" value="F:oxidoreductase activity, acting on paired donors, with incorporation or reduction of molecular oxygen"/>
    <property type="evidence" value="ECO:0007669"/>
    <property type="project" value="InterPro"/>
</dbReference>
<dbReference type="GO" id="GO:0005634">
    <property type="term" value="C:nucleus"/>
    <property type="evidence" value="ECO:0007669"/>
    <property type="project" value="UniProtKB-SubCell"/>
</dbReference>
<dbReference type="PANTHER" id="PTHR30011:SF30">
    <property type="entry name" value="XENOBIOTIC COMPOUND MONOOXYGENASE, DSZA FAMILY (AFU_ORTHOLOGUE AFUA_6G01920)"/>
    <property type="match status" value="1"/>
</dbReference>
<dbReference type="InterPro" id="IPR011251">
    <property type="entry name" value="Luciferase-like_dom"/>
</dbReference>
<keyword evidence="4" id="KW-0677">Repeat</keyword>
<evidence type="ECO:0000256" key="12">
    <source>
        <dbReference type="PROSITE-ProRule" id="PRU00042"/>
    </source>
</evidence>
<dbReference type="InterPro" id="IPR036661">
    <property type="entry name" value="Luciferase-like_sf"/>
</dbReference>
<dbReference type="GO" id="GO:0004497">
    <property type="term" value="F:monooxygenase activity"/>
    <property type="evidence" value="ECO:0007669"/>
    <property type="project" value="UniProtKB-KW"/>
</dbReference>
<keyword evidence="5 12" id="KW-0863">Zinc-finger</keyword>
<protein>
    <submittedName>
        <fullName evidence="15">Xenobiotic compound monooxygenase</fullName>
    </submittedName>
</protein>
<dbReference type="Gene3D" id="3.30.160.60">
    <property type="entry name" value="Classic Zinc Finger"/>
    <property type="match status" value="2"/>
</dbReference>
<evidence type="ECO:0000256" key="6">
    <source>
        <dbReference type="ARBA" id="ARBA00022833"/>
    </source>
</evidence>
<organism evidence="15 16">
    <name type="scientific">Aspergillus arachidicola</name>
    <dbReference type="NCBI Taxonomy" id="656916"/>
    <lineage>
        <taxon>Eukaryota</taxon>
        <taxon>Fungi</taxon>
        <taxon>Dikarya</taxon>
        <taxon>Ascomycota</taxon>
        <taxon>Pezizomycotina</taxon>
        <taxon>Eurotiomycetes</taxon>
        <taxon>Eurotiomycetidae</taxon>
        <taxon>Eurotiales</taxon>
        <taxon>Aspergillaceae</taxon>
        <taxon>Aspergillus</taxon>
        <taxon>Aspergillus subgen. Circumdati</taxon>
    </lineage>
</organism>
<feature type="region of interest" description="Disordered" evidence="13">
    <location>
        <begin position="872"/>
        <end position="892"/>
    </location>
</feature>
<evidence type="ECO:0000256" key="10">
    <source>
        <dbReference type="ARBA" id="ARBA00023242"/>
    </source>
</evidence>
<keyword evidence="8" id="KW-0238">DNA-binding</keyword>
<evidence type="ECO:0000256" key="13">
    <source>
        <dbReference type="SAM" id="MobiDB-lite"/>
    </source>
</evidence>
<dbReference type="FunFam" id="3.30.160.60:FF:001156">
    <property type="entry name" value="Zinc finger protein 407"/>
    <property type="match status" value="2"/>
</dbReference>
<feature type="region of interest" description="Disordered" evidence="13">
    <location>
        <begin position="673"/>
        <end position="701"/>
    </location>
</feature>
<evidence type="ECO:0000256" key="2">
    <source>
        <dbReference type="ARBA" id="ARBA00006991"/>
    </source>
</evidence>
<keyword evidence="10" id="KW-0539">Nucleus</keyword>
<dbReference type="PROSITE" id="PS00028">
    <property type="entry name" value="ZINC_FINGER_C2H2_1"/>
    <property type="match status" value="1"/>
</dbReference>
<keyword evidence="15" id="KW-0503">Monooxygenase</keyword>
<keyword evidence="6" id="KW-0862">Zinc</keyword>
<feature type="domain" description="C2H2-type" evidence="14">
    <location>
        <begin position="839"/>
        <end position="857"/>
    </location>
</feature>
<evidence type="ECO:0000256" key="8">
    <source>
        <dbReference type="ARBA" id="ARBA00023125"/>
    </source>
</evidence>
<name>A0A2G7G380_9EURO</name>
<dbReference type="GO" id="GO:0003677">
    <property type="term" value="F:DNA binding"/>
    <property type="evidence" value="ECO:0007669"/>
    <property type="project" value="UniProtKB-KW"/>
</dbReference>
<evidence type="ECO:0000256" key="5">
    <source>
        <dbReference type="ARBA" id="ARBA00022771"/>
    </source>
</evidence>
<reference evidence="15 16" key="1">
    <citation type="submission" date="2017-05" db="EMBL/GenBank/DDBJ databases">
        <title>Genome sequence for an aflatoxigenic pathogen of Argentinian peanut, Aspergillus arachidicola.</title>
        <authorList>
            <person name="Moore G."/>
            <person name="Beltz S.B."/>
            <person name="Mack B.M."/>
        </authorList>
    </citation>
    <scope>NUCLEOTIDE SEQUENCE [LARGE SCALE GENOMIC DNA]</scope>
    <source>
        <strain evidence="15 16">CBS 117610</strain>
    </source>
</reference>